<dbReference type="EMBL" id="CABD030020584">
    <property type="status" value="NOT_ANNOTATED_CDS"/>
    <property type="molecule type" value="Genomic_DNA"/>
</dbReference>
<dbReference type="GeneID" id="101150059"/>
<protein>
    <submittedName>
        <fullName evidence="2">CKLF like MARVEL transmembrane domain containing 8</fullName>
    </submittedName>
</protein>
<dbReference type="RefSeq" id="XP_055239326.1">
    <property type="nucleotide sequence ID" value="XM_055383351.2"/>
</dbReference>
<reference evidence="2" key="4">
    <citation type="submission" date="2025-09" db="UniProtKB">
        <authorList>
            <consortium name="Ensembl"/>
        </authorList>
    </citation>
    <scope>IDENTIFICATION</scope>
</reference>
<proteinExistence type="predicted"/>
<dbReference type="EMBL" id="CABD030020579">
    <property type="status" value="NOT_ANNOTATED_CDS"/>
    <property type="molecule type" value="Genomic_DNA"/>
</dbReference>
<evidence type="ECO:0000256" key="1">
    <source>
        <dbReference type="SAM" id="Phobius"/>
    </source>
</evidence>
<dbReference type="CTD" id="152189"/>
<dbReference type="AlphaFoldDB" id="A0A2I2YU30"/>
<sequence>MEEPQRARSHTVTTTASSFAENFSTSSSSFAYDREFLRTLPGLLIVAEIGLCFNGSAFVLYLSAAVVDASSVSPERDSHNFNSWAASSFFAFLVTICYAGNTYFSFIAWRSRTIQ</sequence>
<organism evidence="2 3">
    <name type="scientific">Gorilla gorilla gorilla</name>
    <name type="common">Western lowland gorilla</name>
    <dbReference type="NCBI Taxonomy" id="9595"/>
    <lineage>
        <taxon>Eukaryota</taxon>
        <taxon>Metazoa</taxon>
        <taxon>Chordata</taxon>
        <taxon>Craniata</taxon>
        <taxon>Vertebrata</taxon>
        <taxon>Euteleostomi</taxon>
        <taxon>Mammalia</taxon>
        <taxon>Eutheria</taxon>
        <taxon>Euarchontoglires</taxon>
        <taxon>Primates</taxon>
        <taxon>Haplorrhini</taxon>
        <taxon>Catarrhini</taxon>
        <taxon>Hominidae</taxon>
        <taxon>Gorilla</taxon>
    </lineage>
</organism>
<reference evidence="2 3" key="2">
    <citation type="journal article" date="2012" name="Nature">
        <title>Insights into hominid evolution from the gorilla genome sequence.</title>
        <authorList>
            <person name="Scally A."/>
            <person name="Dutheil J.Y."/>
            <person name="Hillier L.W."/>
            <person name="Jordan G.E."/>
            <person name="Goodhead I."/>
            <person name="Herrero J."/>
            <person name="Hobolth A."/>
            <person name="Lappalainen T."/>
            <person name="Mailund T."/>
            <person name="Marques-Bonet T."/>
            <person name="McCarthy S."/>
            <person name="Montgomery S.H."/>
            <person name="Schwalie P.C."/>
            <person name="Tang Y.A."/>
            <person name="Ward M.C."/>
            <person name="Xue Y."/>
            <person name="Yngvadottir B."/>
            <person name="Alkan C."/>
            <person name="Andersen L.N."/>
            <person name="Ayub Q."/>
            <person name="Ball E.V."/>
            <person name="Beal K."/>
            <person name="Bradley B.J."/>
            <person name="Chen Y."/>
            <person name="Clee C.M."/>
            <person name="Fitzgerald S."/>
            <person name="Graves T.A."/>
            <person name="Gu Y."/>
            <person name="Heath P."/>
            <person name="Heger A."/>
            <person name="Karakoc E."/>
            <person name="Kolb-Kokocinski A."/>
            <person name="Laird G.K."/>
            <person name="Lunter G."/>
            <person name="Meader S."/>
            <person name="Mort M."/>
            <person name="Mullikin J.C."/>
            <person name="Munch K."/>
            <person name="O'Connor T.D."/>
            <person name="Phillips A.D."/>
            <person name="Prado-Martinez J."/>
            <person name="Rogers A.S."/>
            <person name="Sajjadian S."/>
            <person name="Schmidt D."/>
            <person name="Shaw K."/>
            <person name="Simpson J.T."/>
            <person name="Stenson P.D."/>
            <person name="Turner D.J."/>
            <person name="Vigilant L."/>
            <person name="Vilella A.J."/>
            <person name="Whitener W."/>
            <person name="Zhu B."/>
            <person name="Cooper D.N."/>
            <person name="de Jong P."/>
            <person name="Dermitzakis E.T."/>
            <person name="Eichler E.E."/>
            <person name="Flicek P."/>
            <person name="Goldman N."/>
            <person name="Mundy N.I."/>
            <person name="Ning Z."/>
            <person name="Odom D.T."/>
            <person name="Ponting C.P."/>
            <person name="Quail M.A."/>
            <person name="Ryder O.A."/>
            <person name="Searle S.M."/>
            <person name="Warren W.C."/>
            <person name="Wilson R.K."/>
            <person name="Schierup M.H."/>
            <person name="Rogers J."/>
            <person name="Tyler-Smith C."/>
            <person name="Durbin R."/>
        </authorList>
    </citation>
    <scope>NUCLEOTIDE SEQUENCE [LARGE SCALE GENOMIC DNA]</scope>
</reference>
<dbReference type="EMBL" id="CABD030020581">
    <property type="status" value="NOT_ANNOTATED_CDS"/>
    <property type="molecule type" value="Genomic_DNA"/>
</dbReference>
<keyword evidence="1" id="KW-0472">Membrane</keyword>
<dbReference type="PANTHER" id="PTHR22776:SF10">
    <property type="entry name" value="CKLF-LIKE MARVEL TRANSMEMBRANE DOMAIN-CONTAINING PROTEIN 8"/>
    <property type="match status" value="1"/>
</dbReference>
<accession>A0A2I2YU30</accession>
<dbReference type="EMBL" id="CABD030020576">
    <property type="status" value="NOT_ANNOTATED_CDS"/>
    <property type="molecule type" value="Genomic_DNA"/>
</dbReference>
<keyword evidence="1" id="KW-1133">Transmembrane helix</keyword>
<keyword evidence="3" id="KW-1185">Reference proteome</keyword>
<name>A0A2I2YU30_GORGO</name>
<dbReference type="EMBL" id="CABD030020580">
    <property type="status" value="NOT_ANNOTATED_CDS"/>
    <property type="molecule type" value="Genomic_DNA"/>
</dbReference>
<reference evidence="3" key="1">
    <citation type="submission" date="2011-05" db="EMBL/GenBank/DDBJ databases">
        <title>Insights into the evolution of the great apes provided by the gorilla genome.</title>
        <authorList>
            <person name="Scally A."/>
        </authorList>
    </citation>
    <scope>NUCLEOTIDE SEQUENCE [LARGE SCALE GENOMIC DNA]</scope>
</reference>
<dbReference type="EMBL" id="CABD030020578">
    <property type="status" value="NOT_ANNOTATED_CDS"/>
    <property type="molecule type" value="Genomic_DNA"/>
</dbReference>
<dbReference type="PANTHER" id="PTHR22776">
    <property type="entry name" value="MARVEL-CONTAINING POTENTIAL LIPID RAFT-ASSOCIATED PROTEIN"/>
    <property type="match status" value="1"/>
</dbReference>
<reference evidence="2" key="3">
    <citation type="submission" date="2025-08" db="UniProtKB">
        <authorList>
            <consortium name="Ensembl"/>
        </authorList>
    </citation>
    <scope>IDENTIFICATION</scope>
</reference>
<dbReference type="Proteomes" id="UP000001519">
    <property type="component" value="Chromosome 3"/>
</dbReference>
<dbReference type="Ensembl" id="ENSGGOT00000052264.1">
    <property type="protein sequence ID" value="ENSGGOP00000038480.1"/>
    <property type="gene ID" value="ENSGGOG00000006035.3"/>
</dbReference>
<keyword evidence="1" id="KW-0812">Transmembrane</keyword>
<dbReference type="EMBL" id="CABD030020583">
    <property type="status" value="NOT_ANNOTATED_CDS"/>
    <property type="molecule type" value="Genomic_DNA"/>
</dbReference>
<dbReference type="GeneTree" id="ENSGT00940000160520"/>
<evidence type="ECO:0000313" key="2">
    <source>
        <dbReference type="Ensembl" id="ENSGGOP00000038480.1"/>
    </source>
</evidence>
<evidence type="ECO:0000313" key="3">
    <source>
        <dbReference type="Proteomes" id="UP000001519"/>
    </source>
</evidence>
<dbReference type="EMBL" id="CABD030020577">
    <property type="status" value="NOT_ANNOTATED_CDS"/>
    <property type="molecule type" value="Genomic_DNA"/>
</dbReference>
<feature type="transmembrane region" description="Helical" evidence="1">
    <location>
        <begin position="84"/>
        <end position="109"/>
    </location>
</feature>
<dbReference type="InterPro" id="IPR050578">
    <property type="entry name" value="MARVEL-CKLF_proteins"/>
</dbReference>
<feature type="transmembrane region" description="Helical" evidence="1">
    <location>
        <begin position="43"/>
        <end position="64"/>
    </location>
</feature>
<gene>
    <name evidence="2" type="primary">CMTM8</name>
</gene>
<dbReference type="EMBL" id="CABD030020575">
    <property type="status" value="NOT_ANNOTATED_CDS"/>
    <property type="molecule type" value="Genomic_DNA"/>
</dbReference>
<dbReference type="Bgee" id="ENSGGOG00000006035">
    <property type="expression patterns" value="Expressed in liver and 5 other cell types or tissues"/>
</dbReference>
<dbReference type="EMBL" id="CABD030020582">
    <property type="status" value="NOT_ANNOTATED_CDS"/>
    <property type="molecule type" value="Genomic_DNA"/>
</dbReference>